<dbReference type="Proteomes" id="UP000092401">
    <property type="component" value="Unassembled WGS sequence"/>
</dbReference>
<evidence type="ECO:0000259" key="5">
    <source>
        <dbReference type="Pfam" id="PF01609"/>
    </source>
</evidence>
<protein>
    <submittedName>
        <fullName evidence="7">Transposase DDE domain protein</fullName>
    </submittedName>
</protein>
<dbReference type="GO" id="GO:0004803">
    <property type="term" value="F:transposase activity"/>
    <property type="evidence" value="ECO:0007669"/>
    <property type="project" value="InterPro"/>
</dbReference>
<keyword evidence="2" id="KW-0238">DNA-binding</keyword>
<evidence type="ECO:0000313" key="9">
    <source>
        <dbReference type="EMBL" id="KYC51082.1"/>
    </source>
</evidence>
<evidence type="ECO:0000256" key="1">
    <source>
        <dbReference type="ARBA" id="ARBA00003544"/>
    </source>
</evidence>
<organism evidence="7 11">
    <name type="scientific">Candidatus Methanofastidiosum methylothiophilum</name>
    <dbReference type="NCBI Taxonomy" id="1705564"/>
    <lineage>
        <taxon>Archaea</taxon>
        <taxon>Methanobacteriati</taxon>
        <taxon>Methanobacteriota</taxon>
        <taxon>Stenosarchaea group</taxon>
        <taxon>Candidatus Methanofastidiosia</taxon>
        <taxon>Candidatus Methanofastidiosales</taxon>
        <taxon>Candidatus Methanofastidiosaceae</taxon>
        <taxon>Candidatus Methanofastidiosum</taxon>
    </lineage>
</organism>
<sequence>MDSLIDFALKREYERLQKLGDRLNDVNKLIDWNLFKPIVSELFDNKSEKGGRPNIDEIVMVKMLLLQAWYGLSDQELERQVADRISFRKFLGFPSDVPDYTTVWYFRERLAKMGKDKDIWSELQRQLESKGLSIKKGVIQDATFISSDPGQNASKPRGEGAKTRRSKDGNWAKRNRKNEFGFKLHSLMDLEDGLIRRFEVTSANVHDNNIDLSQKGEVVYRDKGYFGTTPKGYDGTMKRAVRGRKLSRAENHRNKRIMRKRKKVERHYAVIKRVFKSGHMLVTTLPRVQVKMMFVCFSFNLYQLQTLSKTMA</sequence>
<comment type="caution">
    <text evidence="7">The sequence shown here is derived from an EMBL/GenBank/DDBJ whole genome shotgun (WGS) entry which is preliminary data.</text>
</comment>
<dbReference type="EMBL" id="LNJC01000004">
    <property type="protein sequence ID" value="KYC51082.1"/>
    <property type="molecule type" value="Genomic_DNA"/>
</dbReference>
<evidence type="ECO:0000313" key="7">
    <source>
        <dbReference type="EMBL" id="KYC44560.1"/>
    </source>
</evidence>
<dbReference type="NCBIfam" id="NF033581">
    <property type="entry name" value="transpos_IS5_4"/>
    <property type="match status" value="1"/>
</dbReference>
<evidence type="ECO:0000313" key="8">
    <source>
        <dbReference type="EMBL" id="KYC47798.1"/>
    </source>
</evidence>
<accession>A0A150ISF6</accession>
<dbReference type="PANTHER" id="PTHR35604">
    <property type="entry name" value="TRANSPOSASE INSH FOR INSERTION SEQUENCE ELEMENT IS5A-RELATED"/>
    <property type="match status" value="1"/>
</dbReference>
<evidence type="ECO:0000256" key="2">
    <source>
        <dbReference type="ARBA" id="ARBA00023125"/>
    </source>
</evidence>
<dbReference type="EMBL" id="LNGF01000016">
    <property type="protein sequence ID" value="KYC47798.1"/>
    <property type="molecule type" value="Genomic_DNA"/>
</dbReference>
<dbReference type="InterPro" id="IPR047959">
    <property type="entry name" value="Transpos_IS5"/>
</dbReference>
<reference evidence="10 11" key="1">
    <citation type="journal article" date="2016" name="ISME J.">
        <title>Chasing the elusive Euryarchaeota class WSA2: genomes reveal a uniquely fastidious methyl-reducing methanogen.</title>
        <authorList>
            <person name="Nobu M.K."/>
            <person name="Narihiro T."/>
            <person name="Kuroda K."/>
            <person name="Mei R."/>
            <person name="Liu W.T."/>
        </authorList>
    </citation>
    <scope>NUCLEOTIDE SEQUENCE [LARGE SCALE GENOMIC DNA]</scope>
    <source>
        <strain evidence="7">B03fssc0709_Meth_Bin005</strain>
        <strain evidence="8">B15fssc0709_Meth_Bin003</strain>
        <strain evidence="9">BMIXfssc0709_Meth_Bin006</strain>
    </source>
</reference>
<name>A0A150IHR4_9EURY</name>
<dbReference type="GO" id="GO:0003677">
    <property type="term" value="F:DNA binding"/>
    <property type="evidence" value="ECO:0007669"/>
    <property type="project" value="UniProtKB-KW"/>
</dbReference>
<dbReference type="GO" id="GO:0006313">
    <property type="term" value="P:DNA transposition"/>
    <property type="evidence" value="ECO:0007669"/>
    <property type="project" value="InterPro"/>
</dbReference>
<accession>A0A150J1H6</accession>
<evidence type="ECO:0000313" key="11">
    <source>
        <dbReference type="Proteomes" id="UP000092401"/>
    </source>
</evidence>
<evidence type="ECO:0000259" key="6">
    <source>
        <dbReference type="Pfam" id="PF05598"/>
    </source>
</evidence>
<evidence type="ECO:0000256" key="4">
    <source>
        <dbReference type="SAM" id="MobiDB-lite"/>
    </source>
</evidence>
<proteinExistence type="predicted"/>
<dbReference type="Proteomes" id="UP000091929">
    <property type="component" value="Unassembled WGS sequence"/>
</dbReference>
<feature type="domain" description="Transposase InsH N-terminal" evidence="6">
    <location>
        <begin position="13"/>
        <end position="109"/>
    </location>
</feature>
<feature type="compositionally biased region" description="Basic and acidic residues" evidence="4">
    <location>
        <begin position="156"/>
        <end position="172"/>
    </location>
</feature>
<comment type="function">
    <text evidence="1">Involved in the transposition of the insertion sequence IS5.</text>
</comment>
<dbReference type="EMBL" id="LNGE01000056">
    <property type="protein sequence ID" value="KYC44560.1"/>
    <property type="molecule type" value="Genomic_DNA"/>
</dbReference>
<dbReference type="Pfam" id="PF01609">
    <property type="entry name" value="DDE_Tnp_1"/>
    <property type="match status" value="1"/>
</dbReference>
<gene>
    <name evidence="7" type="ORF">APG10_01638</name>
    <name evidence="8" type="ORF">APG11_00876</name>
    <name evidence="9" type="ORF">APG12_00367</name>
</gene>
<accession>A0A150IHR4</accession>
<dbReference type="AlphaFoldDB" id="A0A150IHR4"/>
<dbReference type="PANTHER" id="PTHR35604:SF2">
    <property type="entry name" value="TRANSPOSASE INSH FOR INSERTION SEQUENCE ELEMENT IS5A-RELATED"/>
    <property type="match status" value="1"/>
</dbReference>
<feature type="domain" description="Transposase IS4-like" evidence="5">
    <location>
        <begin position="137"/>
        <end position="301"/>
    </location>
</feature>
<feature type="region of interest" description="Disordered" evidence="4">
    <location>
        <begin position="145"/>
        <end position="172"/>
    </location>
</feature>
<evidence type="ECO:0000313" key="10">
    <source>
        <dbReference type="Proteomes" id="UP000091929"/>
    </source>
</evidence>
<dbReference type="Proteomes" id="UP000092403">
    <property type="component" value="Unassembled WGS sequence"/>
</dbReference>
<dbReference type="InterPro" id="IPR002559">
    <property type="entry name" value="Transposase_11"/>
</dbReference>
<keyword evidence="3" id="KW-0233">DNA recombination</keyword>
<feature type="compositionally biased region" description="Polar residues" evidence="4">
    <location>
        <begin position="145"/>
        <end position="154"/>
    </location>
</feature>
<dbReference type="Pfam" id="PF05598">
    <property type="entry name" value="DUF772"/>
    <property type="match status" value="1"/>
</dbReference>
<dbReference type="InterPro" id="IPR008490">
    <property type="entry name" value="Transposase_InsH_N"/>
</dbReference>
<evidence type="ECO:0000256" key="3">
    <source>
        <dbReference type="ARBA" id="ARBA00023172"/>
    </source>
</evidence>